<dbReference type="GO" id="GO:0015225">
    <property type="term" value="F:biotin transmembrane transporter activity"/>
    <property type="evidence" value="ECO:0007669"/>
    <property type="project" value="InterPro"/>
</dbReference>
<feature type="transmembrane region" description="Helical" evidence="1">
    <location>
        <begin position="123"/>
        <end position="143"/>
    </location>
</feature>
<keyword evidence="1" id="KW-1133">Transmembrane helix</keyword>
<dbReference type="PANTHER" id="PTHR34295">
    <property type="entry name" value="BIOTIN TRANSPORTER BIOY"/>
    <property type="match status" value="1"/>
</dbReference>
<comment type="caution">
    <text evidence="2">The sequence shown here is derived from an EMBL/GenBank/DDBJ whole genome shotgun (WGS) entry which is preliminary data.</text>
</comment>
<organism evidence="2">
    <name type="scientific">hydrocarbon metagenome</name>
    <dbReference type="NCBI Taxonomy" id="938273"/>
    <lineage>
        <taxon>unclassified sequences</taxon>
        <taxon>metagenomes</taxon>
        <taxon>ecological metagenomes</taxon>
    </lineage>
</organism>
<dbReference type="PIRSF" id="PIRSF016661">
    <property type="entry name" value="BioY"/>
    <property type="match status" value="1"/>
</dbReference>
<proteinExistence type="predicted"/>
<feature type="transmembrane region" description="Helical" evidence="1">
    <location>
        <begin position="81"/>
        <end position="102"/>
    </location>
</feature>
<dbReference type="Gene3D" id="1.10.1760.20">
    <property type="match status" value="1"/>
</dbReference>
<protein>
    <submittedName>
        <fullName evidence="2">Substrate-specific component bioy of biotin ecf transporter</fullName>
    </submittedName>
</protein>
<reference evidence="2" key="1">
    <citation type="journal article" date="2015" name="Proc. Natl. Acad. Sci. U.S.A.">
        <title>Networks of energetic and metabolic interactions define dynamics in microbial communities.</title>
        <authorList>
            <person name="Embree M."/>
            <person name="Liu J.K."/>
            <person name="Al-Bassam M.M."/>
            <person name="Zengler K."/>
        </authorList>
    </citation>
    <scope>NUCLEOTIDE SEQUENCE</scope>
</reference>
<feature type="transmembrane region" description="Helical" evidence="1">
    <location>
        <begin position="58"/>
        <end position="75"/>
    </location>
</feature>
<dbReference type="EMBL" id="LNQE01000331">
    <property type="protein sequence ID" value="KUG27426.1"/>
    <property type="molecule type" value="Genomic_DNA"/>
</dbReference>
<keyword evidence="1" id="KW-0812">Transmembrane</keyword>
<sequence length="186" mass="19223">MPSASVASVNRLVWTAVLAALTAVGAHIQFPIGPVPFSLQTFFIMLCGLILGPVRGPVAVLLYIAAGVLGLPVFSKGSSGFAHLLGPTGGFLLGFVFQAAAYGLAPRRTADGQPGELPWLRGIAFGLVGSVVLFTPGVVRLAAVMNTDLAKAAAVGLLPFIPSDLIKMALAIACYRHLHAKRLLPA</sequence>
<dbReference type="GO" id="GO:0005886">
    <property type="term" value="C:plasma membrane"/>
    <property type="evidence" value="ECO:0007669"/>
    <property type="project" value="InterPro"/>
</dbReference>
<keyword evidence="1" id="KW-0472">Membrane</keyword>
<dbReference type="PANTHER" id="PTHR34295:SF1">
    <property type="entry name" value="BIOTIN TRANSPORTER BIOY"/>
    <property type="match status" value="1"/>
</dbReference>
<evidence type="ECO:0000313" key="2">
    <source>
        <dbReference type="EMBL" id="KUG27426.1"/>
    </source>
</evidence>
<dbReference type="AlphaFoldDB" id="A0A0W8G329"/>
<accession>A0A0W8G329</accession>
<dbReference type="InterPro" id="IPR003784">
    <property type="entry name" value="BioY"/>
</dbReference>
<gene>
    <name evidence="2" type="ORF">ASZ90_002745</name>
</gene>
<dbReference type="Pfam" id="PF02632">
    <property type="entry name" value="BioY"/>
    <property type="match status" value="1"/>
</dbReference>
<evidence type="ECO:0000256" key="1">
    <source>
        <dbReference type="SAM" id="Phobius"/>
    </source>
</evidence>
<name>A0A0W8G329_9ZZZZ</name>